<feature type="domain" description="NADH:flavin oxidoreductase/NADH oxidase N-terminal" evidence="10">
    <location>
        <begin position="186"/>
        <end position="390"/>
    </location>
</feature>
<feature type="domain" description="FAD/NAD(P)-binding" evidence="11">
    <location>
        <begin position="443"/>
        <end position="670"/>
    </location>
</feature>
<gene>
    <name evidence="12" type="ORF">M3N64_12585</name>
</gene>
<comment type="similarity">
    <text evidence="3">In the N-terminal section; belongs to the NADH:flavin oxidoreductase/NADH oxidase family.</text>
</comment>
<keyword evidence="4" id="KW-0285">Flavoprotein</keyword>
<comment type="cofactor">
    <cofactor evidence="2">
        <name>[4Fe-4S] cluster</name>
        <dbReference type="ChEBI" id="CHEBI:49883"/>
    </cofactor>
</comment>
<dbReference type="SUPFAM" id="SSF51905">
    <property type="entry name" value="FAD/NAD(P)-binding domain"/>
    <property type="match status" value="1"/>
</dbReference>
<evidence type="ECO:0000256" key="1">
    <source>
        <dbReference type="ARBA" id="ARBA00001917"/>
    </source>
</evidence>
<evidence type="ECO:0000256" key="4">
    <source>
        <dbReference type="ARBA" id="ARBA00022630"/>
    </source>
</evidence>
<protein>
    <submittedName>
        <fullName evidence="12">NAD(P)/FAD-dependent oxidoreductase</fullName>
    </submittedName>
</protein>
<comment type="caution">
    <text evidence="12">The sequence shown here is derived from an EMBL/GenBank/DDBJ whole genome shotgun (WGS) entry which is preliminary data.</text>
</comment>
<dbReference type="Gene3D" id="3.40.50.720">
    <property type="entry name" value="NAD(P)-binding Rossmann-like Domain"/>
    <property type="match status" value="1"/>
</dbReference>
<dbReference type="PRINTS" id="PR00368">
    <property type="entry name" value="FADPNR"/>
</dbReference>
<name>A0ABT0MD19_9BACL</name>
<dbReference type="RefSeq" id="WP_249102847.1">
    <property type="nucleotide sequence ID" value="NZ_JAMAST010000021.1"/>
</dbReference>
<evidence type="ECO:0000259" key="11">
    <source>
        <dbReference type="Pfam" id="PF07992"/>
    </source>
</evidence>
<dbReference type="Gene3D" id="3.50.50.60">
    <property type="entry name" value="FAD/NAD(P)-binding domain"/>
    <property type="match status" value="1"/>
</dbReference>
<evidence type="ECO:0000256" key="9">
    <source>
        <dbReference type="ARBA" id="ARBA00023014"/>
    </source>
</evidence>
<evidence type="ECO:0000313" key="13">
    <source>
        <dbReference type="Proteomes" id="UP001203004"/>
    </source>
</evidence>
<reference evidence="12 13" key="1">
    <citation type="submission" date="2022-05" db="EMBL/GenBank/DDBJ databases">
        <title>Sporolactobacillus sp nov CPB3-1, isolated from tree bark (Mangifera indica L.).</title>
        <authorList>
            <person name="Phuengjayaem S."/>
            <person name="Tanasupawat S."/>
        </authorList>
    </citation>
    <scope>NUCLEOTIDE SEQUENCE [LARGE SCALE GENOMIC DNA]</scope>
    <source>
        <strain evidence="12 13">CPB3-1</strain>
    </source>
</reference>
<evidence type="ECO:0000259" key="10">
    <source>
        <dbReference type="Pfam" id="PF00724"/>
    </source>
</evidence>
<dbReference type="InterPro" id="IPR023753">
    <property type="entry name" value="FAD/NAD-binding_dom"/>
</dbReference>
<comment type="cofactor">
    <cofactor evidence="1">
        <name>FMN</name>
        <dbReference type="ChEBI" id="CHEBI:58210"/>
    </cofactor>
</comment>
<keyword evidence="5" id="KW-0288">FMN</keyword>
<evidence type="ECO:0000313" key="12">
    <source>
        <dbReference type="EMBL" id="MCL1632757.1"/>
    </source>
</evidence>
<dbReference type="Proteomes" id="UP001203004">
    <property type="component" value="Unassembled WGS sequence"/>
</dbReference>
<dbReference type="InterPro" id="IPR013785">
    <property type="entry name" value="Aldolase_TIM"/>
</dbReference>
<proteinExistence type="inferred from homology"/>
<dbReference type="InterPro" id="IPR036188">
    <property type="entry name" value="FAD/NAD-bd_sf"/>
</dbReference>
<dbReference type="CDD" id="cd02803">
    <property type="entry name" value="OYE_like_FMN_family"/>
    <property type="match status" value="1"/>
</dbReference>
<dbReference type="PANTHER" id="PTHR42917">
    <property type="entry name" value="2,4-DIENOYL-COA REDUCTASE"/>
    <property type="match status" value="1"/>
</dbReference>
<keyword evidence="6" id="KW-0479">Metal-binding</keyword>
<evidence type="ECO:0000256" key="8">
    <source>
        <dbReference type="ARBA" id="ARBA00023004"/>
    </source>
</evidence>
<keyword evidence="13" id="KW-1185">Reference proteome</keyword>
<evidence type="ECO:0000256" key="3">
    <source>
        <dbReference type="ARBA" id="ARBA00011048"/>
    </source>
</evidence>
<dbReference type="InterPro" id="IPR001155">
    <property type="entry name" value="OxRdtase_FMN_N"/>
</dbReference>
<evidence type="ECO:0000256" key="2">
    <source>
        <dbReference type="ARBA" id="ARBA00001966"/>
    </source>
</evidence>
<dbReference type="SUPFAM" id="SSF51395">
    <property type="entry name" value="FMN-linked oxidoreductases"/>
    <property type="match status" value="1"/>
</dbReference>
<keyword evidence="8" id="KW-0408">Iron</keyword>
<feature type="domain" description="NADH:flavin oxidoreductase/NADH oxidase N-terminal" evidence="10">
    <location>
        <begin position="6"/>
        <end position="110"/>
    </location>
</feature>
<evidence type="ECO:0000256" key="7">
    <source>
        <dbReference type="ARBA" id="ARBA00023002"/>
    </source>
</evidence>
<accession>A0ABT0MD19</accession>
<dbReference type="Gene3D" id="3.20.20.70">
    <property type="entry name" value="Aldolase class I"/>
    <property type="match status" value="1"/>
</dbReference>
<evidence type="ECO:0000256" key="6">
    <source>
        <dbReference type="ARBA" id="ARBA00022723"/>
    </source>
</evidence>
<evidence type="ECO:0000256" key="5">
    <source>
        <dbReference type="ARBA" id="ARBA00022643"/>
    </source>
</evidence>
<dbReference type="EMBL" id="JAMAST010000021">
    <property type="protein sequence ID" value="MCL1632757.1"/>
    <property type="molecule type" value="Genomic_DNA"/>
</dbReference>
<dbReference type="PRINTS" id="PR00469">
    <property type="entry name" value="PNDRDTASEII"/>
</dbReference>
<dbReference type="Pfam" id="PF07992">
    <property type="entry name" value="Pyr_redox_2"/>
    <property type="match status" value="1"/>
</dbReference>
<sequence>MNYPLLFSPMKINQLIIKNRGVMTAMGVGLANEDGTASEKSLAYFAERAKGGIGLIITEYTRINEKDGVVSGKQLSMASAKHVKAFKKVADAVHQEGAKIFVQLHHPGRQNVPVFPALWPIGNKLAKVIPGYWKLFYKIMGKQNRSTINDPKMVRFMNKYMPPLKAPSNVPAGLGFSPFGNQRIEPLKIEEIKHLINEFVDAAERVKASGADGVELHAGHGYLLCQFLSPYTNIRTDQYGGSLENRTRIIKEIISGVRTRCGKDFPISVRLTVDEFYEKIGYPEIGIKLPEGVRLAKAIERYGADAINVTIANSDTQALISEPVSYPAGWRQDLVRAVKEAVSIPVIAVGVIRTPEQAEEILASGTQDFIGLARPMLADSQWMKKAKKGESDLISRCISCLVCQECYEENMTKGQPSKCAVNPRACHETGFPLENIRDGKRRKVVIVGAGPAGLTAARELAQRDFDVTVLEKENSAGGQVKLAEAPPLKEKIAWSYIDLEKQAVHAGAEILYRTEATKAKIAAYHPHAVFIGTGAFAFKPGIPGADQDFVYTTTPILEKKLVFSNKRIVVVGSGMTGLETSEMLVEQKNQVTIIEMAENIAPGAFAPNVWDVTERLKKGGVKYMTGRRLVSINDHTVTTVQKNNVREIIAADAVILSLGVKSHNKLAKELMETLPNVKIIGDAVKPGRIADAIHSGFQKARAL</sequence>
<organism evidence="12 13">
    <name type="scientific">Sporolactobacillus mangiferae</name>
    <dbReference type="NCBI Taxonomy" id="2940498"/>
    <lineage>
        <taxon>Bacteria</taxon>
        <taxon>Bacillati</taxon>
        <taxon>Bacillota</taxon>
        <taxon>Bacilli</taxon>
        <taxon>Bacillales</taxon>
        <taxon>Sporolactobacillaceae</taxon>
        <taxon>Sporolactobacillus</taxon>
    </lineage>
</organism>
<keyword evidence="7" id="KW-0560">Oxidoreductase</keyword>
<dbReference type="InterPro" id="IPR051793">
    <property type="entry name" value="NADH:flavin_oxidoreductase"/>
</dbReference>
<keyword evidence="9" id="KW-0411">Iron-sulfur</keyword>
<dbReference type="Pfam" id="PF00724">
    <property type="entry name" value="Oxidored_FMN"/>
    <property type="match status" value="2"/>
</dbReference>
<dbReference type="PANTHER" id="PTHR42917:SF2">
    <property type="entry name" value="2,4-DIENOYL-COA REDUCTASE [(2E)-ENOYL-COA-PRODUCING]"/>
    <property type="match status" value="1"/>
</dbReference>